<dbReference type="Pfam" id="PF11911">
    <property type="entry name" value="DUF3429"/>
    <property type="match status" value="1"/>
</dbReference>
<organism evidence="2 3">
    <name type="scientific">Rheinheimera tilapiae</name>
    <dbReference type="NCBI Taxonomy" id="875043"/>
    <lineage>
        <taxon>Bacteria</taxon>
        <taxon>Pseudomonadati</taxon>
        <taxon>Pseudomonadota</taxon>
        <taxon>Gammaproteobacteria</taxon>
        <taxon>Chromatiales</taxon>
        <taxon>Chromatiaceae</taxon>
        <taxon>Rheinheimera</taxon>
    </lineage>
</organism>
<keyword evidence="1" id="KW-0812">Transmembrane</keyword>
<gene>
    <name evidence="2" type="ORF">ACFFJP_14475</name>
</gene>
<evidence type="ECO:0000313" key="3">
    <source>
        <dbReference type="Proteomes" id="UP001589813"/>
    </source>
</evidence>
<sequence length="144" mass="16110">MDNSKSTMPALHILGYLGLLPFLALSLLTFFPLPGFDALAMFQRYSAIILGFMAGVLWPVWSQRLSVWPLAVFAVSLPVLSFLAGFLPNAATLSVELLLFVVLRLGERWFELDQQYHPAYLQLRKQLTTVVVGCHAALLLFLLM</sequence>
<reference evidence="2 3" key="1">
    <citation type="submission" date="2024-09" db="EMBL/GenBank/DDBJ databases">
        <authorList>
            <person name="Sun Q."/>
            <person name="Mori K."/>
        </authorList>
    </citation>
    <scope>NUCLEOTIDE SEQUENCE [LARGE SCALE GENOMIC DNA]</scope>
    <source>
        <strain evidence="2 3">KCTC 23315</strain>
    </source>
</reference>
<accession>A0ABV6BHC8</accession>
<keyword evidence="3" id="KW-1185">Reference proteome</keyword>
<name>A0ABV6BHC8_9GAMM</name>
<protein>
    <submittedName>
        <fullName evidence="2">DUF3429 domain-containing protein</fullName>
    </submittedName>
</protein>
<feature type="transmembrane region" description="Helical" evidence="1">
    <location>
        <begin position="45"/>
        <end position="61"/>
    </location>
</feature>
<dbReference type="EMBL" id="JBHLXP010000003">
    <property type="protein sequence ID" value="MFC0049498.1"/>
    <property type="molecule type" value="Genomic_DNA"/>
</dbReference>
<comment type="caution">
    <text evidence="2">The sequence shown here is derived from an EMBL/GenBank/DDBJ whole genome shotgun (WGS) entry which is preliminary data.</text>
</comment>
<keyword evidence="1" id="KW-1133">Transmembrane helix</keyword>
<dbReference type="RefSeq" id="WP_377245450.1">
    <property type="nucleotide sequence ID" value="NZ_JBHLXP010000003.1"/>
</dbReference>
<feature type="transmembrane region" description="Helical" evidence="1">
    <location>
        <begin position="127"/>
        <end position="143"/>
    </location>
</feature>
<keyword evidence="1" id="KW-0472">Membrane</keyword>
<evidence type="ECO:0000313" key="2">
    <source>
        <dbReference type="EMBL" id="MFC0049498.1"/>
    </source>
</evidence>
<proteinExistence type="predicted"/>
<feature type="transmembrane region" description="Helical" evidence="1">
    <location>
        <begin position="13"/>
        <end position="33"/>
    </location>
</feature>
<evidence type="ECO:0000256" key="1">
    <source>
        <dbReference type="SAM" id="Phobius"/>
    </source>
</evidence>
<dbReference type="InterPro" id="IPR021836">
    <property type="entry name" value="DUF3429"/>
</dbReference>
<dbReference type="Proteomes" id="UP001589813">
    <property type="component" value="Unassembled WGS sequence"/>
</dbReference>